<sequence length="671" mass="71686">MARPRLLFVATLALSASPLALFAQTTATGTETRKAGDEHLGEIVLDAGASAVTAGTGPDFSLDAEGIARSQATTLQDALRDAPSVTTTRRGNLLTGGISIRGFGGNHHYPGDPATKIVVDGVADNPGRHYQSSSGAIADPALLRSIDVKTGPLASLEYGSGITGGAVTARTINGSDLTGGEDGFRFRQMLGANSNGDGWVTSSTLAWQVNGSLDFLLNYTRRGQGAQEDPDGNETARGFNVPSMLLKSRFRLDDANSITLSYASYESSESNVNLSNLLNDFAGLGLANIDRKGNVASLTWNYNPAGNDLTDLELTYSRSDQDHNILGLTPGFAQTQSGLFNNVTDRVTLTNTARFDTGFISHSLRAGLGWSSEERTRLKTSPASGKDRRLSLFAIDTMDFGNELRATLGLRLEDQKISATTAPAGPYDGLARTLGLGLEKGFGNGLAVFGSFTYTEALPTYDVLTATYDGKLQQSRNWEGGVRYEGGDLLSAGDTFSGSITLYRSELWNTMFALSVPGRELTREGVEIAANYRMAGGTYLNGTVNLTDNKRLMAGGVWDLDSYSPSDTLTLTVGHKFGNGLDVSWRMEAQKGIIVGTADHAGFGVHDLKASYTVQQGNLEGLVIDFGVENVFDRSYHYAMTPLQGATSPRPGEPWVNETGRNFRLNLSKTF</sequence>
<evidence type="ECO:0000256" key="6">
    <source>
        <dbReference type="ARBA" id="ARBA00023136"/>
    </source>
</evidence>
<dbReference type="GO" id="GO:0009279">
    <property type="term" value="C:cell outer membrane"/>
    <property type="evidence" value="ECO:0007669"/>
    <property type="project" value="UniProtKB-SubCell"/>
</dbReference>
<keyword evidence="12" id="KW-1185">Reference proteome</keyword>
<feature type="domain" description="TonB-dependent receptor plug" evidence="10">
    <location>
        <begin position="61"/>
        <end position="166"/>
    </location>
</feature>
<protein>
    <submittedName>
        <fullName evidence="11">Hemin receptor</fullName>
    </submittedName>
</protein>
<dbReference type="PROSITE" id="PS52016">
    <property type="entry name" value="TONB_DEPENDENT_REC_3"/>
    <property type="match status" value="1"/>
</dbReference>
<evidence type="ECO:0000256" key="3">
    <source>
        <dbReference type="ARBA" id="ARBA00022448"/>
    </source>
</evidence>
<dbReference type="PANTHER" id="PTHR30069:SF41">
    <property type="entry name" value="HEME_HEMOPEXIN UTILIZATION PROTEIN C"/>
    <property type="match status" value="1"/>
</dbReference>
<dbReference type="InterPro" id="IPR012910">
    <property type="entry name" value="Plug_dom"/>
</dbReference>
<dbReference type="RefSeq" id="WP_124085886.1">
    <property type="nucleotide sequence ID" value="NZ_UXAW01000051.1"/>
</dbReference>
<reference evidence="11 12" key="1">
    <citation type="submission" date="2018-11" db="EMBL/GenBank/DDBJ databases">
        <authorList>
            <person name="Criscuolo A."/>
        </authorList>
    </citation>
    <scope>NUCLEOTIDE SEQUENCE [LARGE SCALE GENOMIC DNA]</scope>
    <source>
        <strain evidence="11">ACIP111625</strain>
    </source>
</reference>
<dbReference type="PANTHER" id="PTHR30069">
    <property type="entry name" value="TONB-DEPENDENT OUTER MEMBRANE RECEPTOR"/>
    <property type="match status" value="1"/>
</dbReference>
<feature type="chain" id="PRO_5017977360" evidence="9">
    <location>
        <begin position="24"/>
        <end position="671"/>
    </location>
</feature>
<evidence type="ECO:0000256" key="2">
    <source>
        <dbReference type="ARBA" id="ARBA00009810"/>
    </source>
</evidence>
<dbReference type="InterPro" id="IPR037066">
    <property type="entry name" value="Plug_dom_sf"/>
</dbReference>
<comment type="subcellular location">
    <subcellularLocation>
        <location evidence="1 8">Cell outer membrane</location>
        <topology evidence="1 8">Multi-pass membrane protein</topology>
    </subcellularLocation>
</comment>
<evidence type="ECO:0000256" key="4">
    <source>
        <dbReference type="ARBA" id="ARBA00022452"/>
    </source>
</evidence>
<dbReference type="AlphaFoldDB" id="A0A3P5XA36"/>
<organism evidence="11 12">
    <name type="scientific">Pseudogemmobacter humi</name>
    <dbReference type="NCBI Taxonomy" id="2483812"/>
    <lineage>
        <taxon>Bacteria</taxon>
        <taxon>Pseudomonadati</taxon>
        <taxon>Pseudomonadota</taxon>
        <taxon>Alphaproteobacteria</taxon>
        <taxon>Rhodobacterales</taxon>
        <taxon>Paracoccaceae</taxon>
        <taxon>Pseudogemmobacter</taxon>
    </lineage>
</organism>
<evidence type="ECO:0000256" key="8">
    <source>
        <dbReference type="PROSITE-ProRule" id="PRU01360"/>
    </source>
</evidence>
<dbReference type="Proteomes" id="UP000277498">
    <property type="component" value="Unassembled WGS sequence"/>
</dbReference>
<evidence type="ECO:0000256" key="1">
    <source>
        <dbReference type="ARBA" id="ARBA00004571"/>
    </source>
</evidence>
<name>A0A3P5XA36_9RHOB</name>
<evidence type="ECO:0000256" key="7">
    <source>
        <dbReference type="ARBA" id="ARBA00023237"/>
    </source>
</evidence>
<keyword evidence="11" id="KW-0675">Receptor</keyword>
<comment type="similarity">
    <text evidence="2 8">Belongs to the TonB-dependent receptor family.</text>
</comment>
<dbReference type="OrthoDB" id="9796221at2"/>
<keyword evidence="3 8" id="KW-0813">Transport</keyword>
<evidence type="ECO:0000256" key="5">
    <source>
        <dbReference type="ARBA" id="ARBA00022692"/>
    </source>
</evidence>
<keyword evidence="4 8" id="KW-1134">Transmembrane beta strand</keyword>
<dbReference type="EMBL" id="UXAW01000051">
    <property type="protein sequence ID" value="VDC25239.1"/>
    <property type="molecule type" value="Genomic_DNA"/>
</dbReference>
<proteinExistence type="inferred from homology"/>
<dbReference type="InterPro" id="IPR036942">
    <property type="entry name" value="Beta-barrel_TonB_sf"/>
</dbReference>
<keyword evidence="6 8" id="KW-0472">Membrane</keyword>
<keyword evidence="7 8" id="KW-0998">Cell outer membrane</keyword>
<gene>
    <name evidence="11" type="primary">hemR_1</name>
    <name evidence="11" type="ORF">XINFAN_01477</name>
</gene>
<dbReference type="Gene3D" id="2.170.130.10">
    <property type="entry name" value="TonB-dependent receptor, plug domain"/>
    <property type="match status" value="1"/>
</dbReference>
<keyword evidence="5 8" id="KW-0812">Transmembrane</keyword>
<evidence type="ECO:0000313" key="12">
    <source>
        <dbReference type="Proteomes" id="UP000277498"/>
    </source>
</evidence>
<dbReference type="Pfam" id="PF07715">
    <property type="entry name" value="Plug"/>
    <property type="match status" value="1"/>
</dbReference>
<dbReference type="GO" id="GO:0044718">
    <property type="term" value="P:siderophore transmembrane transport"/>
    <property type="evidence" value="ECO:0007669"/>
    <property type="project" value="TreeGrafter"/>
</dbReference>
<evidence type="ECO:0000313" key="11">
    <source>
        <dbReference type="EMBL" id="VDC25239.1"/>
    </source>
</evidence>
<dbReference type="GO" id="GO:0015344">
    <property type="term" value="F:siderophore uptake transmembrane transporter activity"/>
    <property type="evidence" value="ECO:0007669"/>
    <property type="project" value="TreeGrafter"/>
</dbReference>
<dbReference type="SUPFAM" id="SSF56935">
    <property type="entry name" value="Porins"/>
    <property type="match status" value="1"/>
</dbReference>
<accession>A0A3P5XA36</accession>
<keyword evidence="9" id="KW-0732">Signal</keyword>
<dbReference type="Gene3D" id="2.40.170.20">
    <property type="entry name" value="TonB-dependent receptor, beta-barrel domain"/>
    <property type="match status" value="1"/>
</dbReference>
<dbReference type="InterPro" id="IPR039426">
    <property type="entry name" value="TonB-dep_rcpt-like"/>
</dbReference>
<evidence type="ECO:0000256" key="9">
    <source>
        <dbReference type="SAM" id="SignalP"/>
    </source>
</evidence>
<evidence type="ECO:0000259" key="10">
    <source>
        <dbReference type="Pfam" id="PF07715"/>
    </source>
</evidence>
<feature type="signal peptide" evidence="9">
    <location>
        <begin position="1"/>
        <end position="23"/>
    </location>
</feature>